<dbReference type="InterPro" id="IPR002562">
    <property type="entry name" value="3'-5'_exonuclease_dom"/>
</dbReference>
<keyword evidence="4" id="KW-1185">Reference proteome</keyword>
<organism evidence="3 4">
    <name type="scientific">Coptis chinensis</name>
    <dbReference type="NCBI Taxonomy" id="261450"/>
    <lineage>
        <taxon>Eukaryota</taxon>
        <taxon>Viridiplantae</taxon>
        <taxon>Streptophyta</taxon>
        <taxon>Embryophyta</taxon>
        <taxon>Tracheophyta</taxon>
        <taxon>Spermatophyta</taxon>
        <taxon>Magnoliopsida</taxon>
        <taxon>Ranunculales</taxon>
        <taxon>Ranunculaceae</taxon>
        <taxon>Coptidoideae</taxon>
        <taxon>Coptis</taxon>
    </lineage>
</organism>
<dbReference type="SUPFAM" id="SSF53098">
    <property type="entry name" value="Ribonuclease H-like"/>
    <property type="match status" value="1"/>
</dbReference>
<dbReference type="AlphaFoldDB" id="A0A835ILI3"/>
<feature type="region of interest" description="Disordered" evidence="1">
    <location>
        <begin position="1"/>
        <end position="20"/>
    </location>
</feature>
<evidence type="ECO:0000313" key="4">
    <source>
        <dbReference type="Proteomes" id="UP000631114"/>
    </source>
</evidence>
<dbReference type="PANTHER" id="PTHR47765">
    <property type="entry name" value="3'-5' EXONUCLEASE DOMAIN-CONTAINING PROTEIN"/>
    <property type="match status" value="1"/>
</dbReference>
<gene>
    <name evidence="3" type="ORF">IFM89_010572</name>
</gene>
<dbReference type="GO" id="GO:0003676">
    <property type="term" value="F:nucleic acid binding"/>
    <property type="evidence" value="ECO:0007669"/>
    <property type="project" value="InterPro"/>
</dbReference>
<evidence type="ECO:0000259" key="2">
    <source>
        <dbReference type="Pfam" id="PF01612"/>
    </source>
</evidence>
<dbReference type="Pfam" id="PF01612">
    <property type="entry name" value="DNA_pol_A_exo1"/>
    <property type="match status" value="1"/>
</dbReference>
<dbReference type="InterPro" id="IPR052408">
    <property type="entry name" value="Exonuclease_MUT-7-like"/>
</dbReference>
<proteinExistence type="predicted"/>
<evidence type="ECO:0000256" key="1">
    <source>
        <dbReference type="SAM" id="MobiDB-lite"/>
    </source>
</evidence>
<feature type="non-terminal residue" evidence="3">
    <location>
        <position position="1"/>
    </location>
</feature>
<dbReference type="Proteomes" id="UP000631114">
    <property type="component" value="Unassembled WGS sequence"/>
</dbReference>
<dbReference type="GO" id="GO:0008408">
    <property type="term" value="F:3'-5' exonuclease activity"/>
    <property type="evidence" value="ECO:0007669"/>
    <property type="project" value="InterPro"/>
</dbReference>
<dbReference type="InterPro" id="IPR012337">
    <property type="entry name" value="RNaseH-like_sf"/>
</dbReference>
<protein>
    <recommendedName>
        <fullName evidence="2">3'-5' exonuclease domain-containing protein</fullName>
    </recommendedName>
</protein>
<dbReference type="Gene3D" id="3.30.420.10">
    <property type="entry name" value="Ribonuclease H-like superfamily/Ribonuclease H"/>
    <property type="match status" value="1"/>
</dbReference>
<dbReference type="EMBL" id="JADFTS010000002">
    <property type="protein sequence ID" value="KAF9619956.1"/>
    <property type="molecule type" value="Genomic_DNA"/>
</dbReference>
<name>A0A835ILI3_9MAGN</name>
<feature type="domain" description="3'-5' exonuclease" evidence="2">
    <location>
        <begin position="474"/>
        <end position="559"/>
    </location>
</feature>
<reference evidence="3 4" key="1">
    <citation type="submission" date="2020-10" db="EMBL/GenBank/DDBJ databases">
        <title>The Coptis chinensis genome and diversification of protoberbering-type alkaloids.</title>
        <authorList>
            <person name="Wang B."/>
            <person name="Shu S."/>
            <person name="Song C."/>
            <person name="Liu Y."/>
        </authorList>
    </citation>
    <scope>NUCLEOTIDE SEQUENCE [LARGE SCALE GENOMIC DNA]</scope>
    <source>
        <strain evidence="3">HL-2020</strain>
        <tissue evidence="3">Leaf</tissue>
    </source>
</reference>
<dbReference type="GO" id="GO:0006139">
    <property type="term" value="P:nucleobase-containing compound metabolic process"/>
    <property type="evidence" value="ECO:0007669"/>
    <property type="project" value="InterPro"/>
</dbReference>
<dbReference type="OrthoDB" id="10261556at2759"/>
<comment type="caution">
    <text evidence="3">The sequence shown here is derived from an EMBL/GenBank/DDBJ whole genome shotgun (WGS) entry which is preliminary data.</text>
</comment>
<sequence length="630" mass="70527">SFLACRMGVEESEGNDENNKNNSHEAWCINLHTFSDMSHVSPAVFIYLLKESYVREIAFLVKTLDMSLYSVPDTVGSDDQSIVLYSGTQKATAKFRALQQQVRQLLHNSPCPGPATFVVQCLFVLPILGELYTEGFGHLVISSFRRVQTVPADLSEAQALAAQLVLEIIGGNVIYGEIVLIKLLEAFDIRMGNIQKALCGKEVNDDSVDSANTCIESFISRLIQSQSYPTAVALLERFSIRQSDQSFLLKMLQESQFTAAEKWAVFMGKPMICAAIQKYIEMKMFRKAYKLIKDNNLQQEFSEAYHMCKESDNDCDGGGSDGILPWLNGGFGVVLGSDGGCGERDERQVKAVHFIRLGCWFPIGREPFLVKVRCRPRCASLIKLQNTTLYLASSSLKRLAEKGCWDVAEAKTHNNKQLLEYLVYLAMEAGYSEKIDELCERHSLKGFLNSKELETNAPTTRYLSFHELVAEDIIWVDDVNSLLKATSCIEDCKVVGIDCEWKPNYEKGSKPNKVSIMQIASEKTAFIIDMLKLSEVDPTILDHCLKRILHFPSILKLGVSSSEVCPRFPSASGVGCYNLQCDLKQLSHSYKLECFKHYEMLLDLQNVFKEPNGGLSGLAEVPPLSRHINS</sequence>
<dbReference type="InterPro" id="IPR036397">
    <property type="entry name" value="RNaseH_sf"/>
</dbReference>
<evidence type="ECO:0000313" key="3">
    <source>
        <dbReference type="EMBL" id="KAF9619956.1"/>
    </source>
</evidence>
<dbReference type="PANTHER" id="PTHR47765:SF2">
    <property type="entry name" value="EXONUCLEASE MUT-7 HOMOLOG"/>
    <property type="match status" value="1"/>
</dbReference>
<accession>A0A835ILI3</accession>